<dbReference type="EMBL" id="UOEX01000116">
    <property type="protein sequence ID" value="VAW35143.1"/>
    <property type="molecule type" value="Genomic_DNA"/>
</dbReference>
<evidence type="ECO:0000256" key="3">
    <source>
        <dbReference type="SAM" id="Phobius"/>
    </source>
</evidence>
<evidence type="ECO:0000256" key="2">
    <source>
        <dbReference type="ARBA" id="ARBA00022801"/>
    </source>
</evidence>
<dbReference type="Gene3D" id="3.40.710.10">
    <property type="entry name" value="DD-peptidase/beta-lactamase superfamily"/>
    <property type="match status" value="1"/>
</dbReference>
<dbReference type="GO" id="GO:0009002">
    <property type="term" value="F:serine-type D-Ala-D-Ala carboxypeptidase activity"/>
    <property type="evidence" value="ECO:0007669"/>
    <property type="project" value="UniProtKB-EC"/>
</dbReference>
<keyword evidence="4" id="KW-0121">Carboxypeptidase</keyword>
<dbReference type="GO" id="GO:0000270">
    <property type="term" value="P:peptidoglycan metabolic process"/>
    <property type="evidence" value="ECO:0007669"/>
    <property type="project" value="TreeGrafter"/>
</dbReference>
<reference evidence="4" key="1">
    <citation type="submission" date="2018-06" db="EMBL/GenBank/DDBJ databases">
        <authorList>
            <person name="Zhirakovskaya E."/>
        </authorList>
    </citation>
    <scope>NUCLEOTIDE SEQUENCE</scope>
</reference>
<dbReference type="PANTHER" id="PTHR30023:SF0">
    <property type="entry name" value="PENICILLIN-SENSITIVE CARBOXYPEPTIDASE A"/>
    <property type="match status" value="1"/>
</dbReference>
<dbReference type="SUPFAM" id="SSF56601">
    <property type="entry name" value="beta-lactamase/transpeptidase-like"/>
    <property type="match status" value="1"/>
</dbReference>
<dbReference type="InterPro" id="IPR000667">
    <property type="entry name" value="Peptidase_S13"/>
</dbReference>
<feature type="transmembrane region" description="Helical" evidence="3">
    <location>
        <begin position="17"/>
        <end position="36"/>
    </location>
</feature>
<dbReference type="EC" id="3.4.16.4" evidence="4"/>
<accession>A0A3B0V415</accession>
<keyword evidence="3" id="KW-0472">Membrane</keyword>
<dbReference type="InterPro" id="IPR012338">
    <property type="entry name" value="Beta-lactam/transpept-like"/>
</dbReference>
<name>A0A3B0V415_9ZZZZ</name>
<dbReference type="GO" id="GO:0006508">
    <property type="term" value="P:proteolysis"/>
    <property type="evidence" value="ECO:0007669"/>
    <property type="project" value="InterPro"/>
</dbReference>
<comment type="similarity">
    <text evidence="1">Belongs to the peptidase S13 family.</text>
</comment>
<evidence type="ECO:0000256" key="1">
    <source>
        <dbReference type="ARBA" id="ARBA00006096"/>
    </source>
</evidence>
<proteinExistence type="inferred from homology"/>
<keyword evidence="3" id="KW-1133">Transmembrane helix</keyword>
<sequence length="233" mass="25173">MTYRQSGTTPVDRGSKFIFFAVRLLFCISISAVFILPQGAVKAAVPPGATAVRLVVKGGFILTRDKTIIAELNPTTLFIPASTWKLATAAMALHLLGDNYRFETRFYADNKGRLFIQGRGAPMLISEEITAMLPKLRRALSMPVKTIIIDSSAFHLNGPTDGSDQSLNPYDAGLNATAVNFNTVHLRIDRNGVSSAEPQTPTLGIMTRAAGHLPPGEYRLPLTAAQAGRYVGQ</sequence>
<dbReference type="AlphaFoldDB" id="A0A3B0V415"/>
<dbReference type="Pfam" id="PF02113">
    <property type="entry name" value="Peptidase_S13"/>
    <property type="match status" value="1"/>
</dbReference>
<evidence type="ECO:0000313" key="4">
    <source>
        <dbReference type="EMBL" id="VAW35143.1"/>
    </source>
</evidence>
<dbReference type="PANTHER" id="PTHR30023">
    <property type="entry name" value="D-ALANYL-D-ALANINE CARBOXYPEPTIDASE"/>
    <property type="match status" value="1"/>
</dbReference>
<protein>
    <submittedName>
        <fullName evidence="4">D-alanyl-D-alanine carboxypeptidase</fullName>
        <ecNumber evidence="4">3.4.16.4</ecNumber>
    </submittedName>
</protein>
<gene>
    <name evidence="4" type="ORF">MNBD_DELTA03-1422</name>
</gene>
<feature type="non-terminal residue" evidence="4">
    <location>
        <position position="233"/>
    </location>
</feature>
<keyword evidence="3" id="KW-0812">Transmembrane</keyword>
<keyword evidence="4" id="KW-0645">Protease</keyword>
<organism evidence="4">
    <name type="scientific">hydrothermal vent metagenome</name>
    <dbReference type="NCBI Taxonomy" id="652676"/>
    <lineage>
        <taxon>unclassified sequences</taxon>
        <taxon>metagenomes</taxon>
        <taxon>ecological metagenomes</taxon>
    </lineage>
</organism>
<keyword evidence="2 4" id="KW-0378">Hydrolase</keyword>